<evidence type="ECO:0000313" key="7">
    <source>
        <dbReference type="Proteomes" id="UP000800040"/>
    </source>
</evidence>
<feature type="region of interest" description="Disordered" evidence="3">
    <location>
        <begin position="1"/>
        <end position="29"/>
    </location>
</feature>
<feature type="compositionally biased region" description="Polar residues" evidence="3">
    <location>
        <begin position="463"/>
        <end position="481"/>
    </location>
</feature>
<dbReference type="GO" id="GO:0005884">
    <property type="term" value="C:actin filament"/>
    <property type="evidence" value="ECO:0007669"/>
    <property type="project" value="TreeGrafter"/>
</dbReference>
<dbReference type="FunFam" id="3.40.20.10:FF:000045">
    <property type="entry name" value="Actin binding protein, putative"/>
    <property type="match status" value="1"/>
</dbReference>
<dbReference type="SUPFAM" id="SSF50044">
    <property type="entry name" value="SH3-domain"/>
    <property type="match status" value="2"/>
</dbReference>
<gene>
    <name evidence="6" type="ORF">BDW02DRAFT_509055</name>
</gene>
<dbReference type="GO" id="GO:0030833">
    <property type="term" value="P:regulation of actin filament polymerization"/>
    <property type="evidence" value="ECO:0007669"/>
    <property type="project" value="TreeGrafter"/>
</dbReference>
<dbReference type="Pfam" id="PF00241">
    <property type="entry name" value="Cofilin_ADF"/>
    <property type="match status" value="1"/>
</dbReference>
<dbReference type="PANTHER" id="PTHR10829">
    <property type="entry name" value="CORTACTIN AND DREBRIN"/>
    <property type="match status" value="1"/>
</dbReference>
<dbReference type="Gene3D" id="2.30.30.40">
    <property type="entry name" value="SH3 Domains"/>
    <property type="match status" value="2"/>
</dbReference>
<dbReference type="InterPro" id="IPR036028">
    <property type="entry name" value="SH3-like_dom_sf"/>
</dbReference>
<name>A0A6A5JZQ2_9PLEO</name>
<feature type="domain" description="SH3" evidence="4">
    <location>
        <begin position="769"/>
        <end position="827"/>
    </location>
</feature>
<dbReference type="GO" id="GO:0030864">
    <property type="term" value="C:cortical actin cytoskeleton"/>
    <property type="evidence" value="ECO:0007669"/>
    <property type="project" value="TreeGrafter"/>
</dbReference>
<evidence type="ECO:0000313" key="6">
    <source>
        <dbReference type="EMBL" id="KAF1829821.1"/>
    </source>
</evidence>
<reference evidence="6" key="1">
    <citation type="submission" date="2020-01" db="EMBL/GenBank/DDBJ databases">
        <authorList>
            <consortium name="DOE Joint Genome Institute"/>
            <person name="Haridas S."/>
            <person name="Albert R."/>
            <person name="Binder M."/>
            <person name="Bloem J."/>
            <person name="Labutti K."/>
            <person name="Salamov A."/>
            <person name="Andreopoulos B."/>
            <person name="Baker S.E."/>
            <person name="Barry K."/>
            <person name="Bills G."/>
            <person name="Bluhm B.H."/>
            <person name="Cannon C."/>
            <person name="Castanera R."/>
            <person name="Culley D.E."/>
            <person name="Daum C."/>
            <person name="Ezra D."/>
            <person name="Gonzalez J.B."/>
            <person name="Henrissat B."/>
            <person name="Kuo A."/>
            <person name="Liang C."/>
            <person name="Lipzen A."/>
            <person name="Lutzoni F."/>
            <person name="Magnuson J."/>
            <person name="Mondo S."/>
            <person name="Nolan M."/>
            <person name="Ohm R."/>
            <person name="Pangilinan J."/>
            <person name="Park H.-J."/>
            <person name="Ramirez L."/>
            <person name="Alfaro M."/>
            <person name="Sun H."/>
            <person name="Tritt A."/>
            <person name="Yoshinaga Y."/>
            <person name="Zwiers L.-H."/>
            <person name="Turgeon B.G."/>
            <person name="Goodwin S.B."/>
            <person name="Spatafora J.W."/>
            <person name="Crous P.W."/>
            <person name="Grigoriev I.V."/>
        </authorList>
    </citation>
    <scope>NUCLEOTIDE SEQUENCE</scope>
    <source>
        <strain evidence="6">P77</strain>
    </source>
</reference>
<feature type="region of interest" description="Disordered" evidence="3">
    <location>
        <begin position="664"/>
        <end position="686"/>
    </location>
</feature>
<dbReference type="CDD" id="cd11961">
    <property type="entry name" value="SH3_Abp1_fungi_C2"/>
    <property type="match status" value="1"/>
</dbReference>
<dbReference type="GO" id="GO:0051015">
    <property type="term" value="F:actin filament binding"/>
    <property type="evidence" value="ECO:0007669"/>
    <property type="project" value="TreeGrafter"/>
</dbReference>
<dbReference type="Gene3D" id="3.40.20.10">
    <property type="entry name" value="Severin"/>
    <property type="match status" value="1"/>
</dbReference>
<dbReference type="PRINTS" id="PR00452">
    <property type="entry name" value="SH3DOMAIN"/>
</dbReference>
<dbReference type="SUPFAM" id="SSF55753">
    <property type="entry name" value="Actin depolymerizing proteins"/>
    <property type="match status" value="1"/>
</dbReference>
<dbReference type="AlphaFoldDB" id="A0A6A5JZQ2"/>
<feature type="region of interest" description="Disordered" evidence="3">
    <location>
        <begin position="314"/>
        <end position="645"/>
    </location>
</feature>
<feature type="compositionally biased region" description="Basic and acidic residues" evidence="3">
    <location>
        <begin position="623"/>
        <end position="639"/>
    </location>
</feature>
<dbReference type="PROSITE" id="PS50002">
    <property type="entry name" value="SH3"/>
    <property type="match status" value="2"/>
</dbReference>
<dbReference type="CDD" id="cd11281">
    <property type="entry name" value="ADF_drebrin_like"/>
    <property type="match status" value="1"/>
</dbReference>
<feature type="compositionally biased region" description="Basic and acidic residues" evidence="3">
    <location>
        <begin position="553"/>
        <end position="565"/>
    </location>
</feature>
<dbReference type="OrthoDB" id="5971719at2759"/>
<feature type="compositionally biased region" description="Polar residues" evidence="3">
    <location>
        <begin position="1"/>
        <end position="21"/>
    </location>
</feature>
<dbReference type="Pfam" id="PF14604">
    <property type="entry name" value="SH3_9"/>
    <property type="match status" value="2"/>
</dbReference>
<dbReference type="PROSITE" id="PS51263">
    <property type="entry name" value="ADF_H"/>
    <property type="match status" value="1"/>
</dbReference>
<dbReference type="InterPro" id="IPR035719">
    <property type="entry name" value="Abp1_fungi_SH3_C1"/>
</dbReference>
<dbReference type="Proteomes" id="UP000800040">
    <property type="component" value="Unassembled WGS sequence"/>
</dbReference>
<protein>
    <recommendedName>
        <fullName evidence="8">Actin binding protein-like protein</fullName>
    </recommendedName>
</protein>
<proteinExistence type="predicted"/>
<dbReference type="EMBL" id="ML975423">
    <property type="protein sequence ID" value="KAF1829821.1"/>
    <property type="molecule type" value="Genomic_DNA"/>
</dbReference>
<evidence type="ECO:0000256" key="2">
    <source>
        <dbReference type="PROSITE-ProRule" id="PRU00192"/>
    </source>
</evidence>
<dbReference type="InterPro" id="IPR001452">
    <property type="entry name" value="SH3_domain"/>
</dbReference>
<dbReference type="InterPro" id="IPR035718">
    <property type="entry name" value="Abp1_fungi_SH3_C2"/>
</dbReference>
<dbReference type="FunFam" id="2.30.30.40:FF:000242">
    <property type="entry name" value="Actin binding protein"/>
    <property type="match status" value="1"/>
</dbReference>
<dbReference type="InterPro" id="IPR029006">
    <property type="entry name" value="ADF-H/Gelsolin-like_dom_sf"/>
</dbReference>
<sequence>MATLNTSSNGPNITRSYQNVVNAPAPSGPQASSPTYGQWAVFTVAAPLVSAFQHDGGKESVLKVQSTGEGELADLVDEFSDGRIQFAFVKVKDPNTSLPKNVLIAWCGEGVPERTKGYFGSHLTVVSKLLHGYHVQVTARSDADLSPDKIVQKVADASGAKYSGGGDIPSSGGPPPVAAKKPVFTPTSIGGGGSGFNPLGRSRAPVAKADEDADGWGADAPQVSRSQLEKVGSAYKPTKVNMAELTSNKDESTRSQTSHAQDDRPEVVRGAYQPVGKVDIAAIRAQARDAKDDRPTVVKGAYEPVGKVDIAAIRAKAQAAPPPSASSPAATGASDNGEEEKPKSLAERSAAFSSQPERLTSLPKPKVANKFAGASAFTGTKAPTPGGFGAKPAPPAPIVGAASKTFADQGGKTPAQIWAEKKAARGEPVQSPGEVGGRPNPLQSQQSGGGGWQSGYSGKSWAPVQTTRTGQSAASNLSEQRTGGMPQQEEPTSPAAGGVSSLKDHFAGAAPMGAPTSRPVPEPQASSPPPLDNSSKPNAGGRGVPIPGLPSRPSEREEHVPEAQHQRMPSPPPQPRSPSPEPAESPVRIAMPVARGREPEQMASTEEHAPPMPARSLDQAAHQARDVSPEPQVEAKDPARGASAAVAAATFGAAAVGGAAVAAAVTSGQNEDKDSSGKRAVIQYDYEKAEDNEVELREGEYVTDIDMVDEDWWMGTNSQGERGLFPANYVDLIEDYGDATVAATPPLPTHPSATQEPEPATAPAQPAGGSGPTATALYDYEAAEDNELSFPEGGTIIGLEFPDDDWWLGSFNGRSGLFPANYVELNE</sequence>
<accession>A0A6A5JZQ2</accession>
<keyword evidence="1 2" id="KW-0728">SH3 domain</keyword>
<feature type="compositionally biased region" description="Low complexity" evidence="3">
    <location>
        <begin position="751"/>
        <end position="774"/>
    </location>
</feature>
<feature type="compositionally biased region" description="Basic and acidic residues" evidence="3">
    <location>
        <begin position="595"/>
        <end position="609"/>
    </location>
</feature>
<feature type="region of interest" description="Disordered" evidence="3">
    <location>
        <begin position="742"/>
        <end position="774"/>
    </location>
</feature>
<feature type="compositionally biased region" description="Pro residues" evidence="3">
    <location>
        <begin position="569"/>
        <end position="583"/>
    </location>
</feature>
<dbReference type="GO" id="GO:0030427">
    <property type="term" value="C:site of polarized growth"/>
    <property type="evidence" value="ECO:0007669"/>
    <property type="project" value="TreeGrafter"/>
</dbReference>
<dbReference type="FunFam" id="2.30.30.40:FF:000273">
    <property type="entry name" value="Actin binding protein"/>
    <property type="match status" value="1"/>
</dbReference>
<keyword evidence="7" id="KW-1185">Reference proteome</keyword>
<feature type="domain" description="ADF-H" evidence="5">
    <location>
        <begin position="5"/>
        <end position="155"/>
    </location>
</feature>
<dbReference type="InterPro" id="IPR002108">
    <property type="entry name" value="ADF-H"/>
</dbReference>
<dbReference type="PRINTS" id="PR00499">
    <property type="entry name" value="P67PHOX"/>
</dbReference>
<evidence type="ECO:0000259" key="5">
    <source>
        <dbReference type="PROSITE" id="PS51263"/>
    </source>
</evidence>
<dbReference type="SMART" id="SM00326">
    <property type="entry name" value="SH3"/>
    <property type="match status" value="2"/>
</dbReference>
<organism evidence="6 7">
    <name type="scientific">Decorospora gaudefroyi</name>
    <dbReference type="NCBI Taxonomy" id="184978"/>
    <lineage>
        <taxon>Eukaryota</taxon>
        <taxon>Fungi</taxon>
        <taxon>Dikarya</taxon>
        <taxon>Ascomycota</taxon>
        <taxon>Pezizomycotina</taxon>
        <taxon>Dothideomycetes</taxon>
        <taxon>Pleosporomycetidae</taxon>
        <taxon>Pleosporales</taxon>
        <taxon>Pleosporineae</taxon>
        <taxon>Pleosporaceae</taxon>
        <taxon>Decorospora</taxon>
    </lineage>
</organism>
<evidence type="ECO:0000256" key="1">
    <source>
        <dbReference type="ARBA" id="ARBA00022443"/>
    </source>
</evidence>
<evidence type="ECO:0000259" key="4">
    <source>
        <dbReference type="PROSITE" id="PS50002"/>
    </source>
</evidence>
<evidence type="ECO:0000256" key="3">
    <source>
        <dbReference type="SAM" id="MobiDB-lite"/>
    </source>
</evidence>
<dbReference type="CDD" id="cd11962">
    <property type="entry name" value="SH3_Abp1_fungi_C1"/>
    <property type="match status" value="1"/>
</dbReference>
<dbReference type="SMART" id="SM00102">
    <property type="entry name" value="ADF"/>
    <property type="match status" value="1"/>
</dbReference>
<feature type="domain" description="SH3" evidence="4">
    <location>
        <begin position="675"/>
        <end position="735"/>
    </location>
</feature>
<feature type="region of interest" description="Disordered" evidence="3">
    <location>
        <begin position="230"/>
        <end position="271"/>
    </location>
</feature>
<feature type="compositionally biased region" description="Pro residues" evidence="3">
    <location>
        <begin position="518"/>
        <end position="531"/>
    </location>
</feature>
<evidence type="ECO:0008006" key="8">
    <source>
        <dbReference type="Google" id="ProtNLM"/>
    </source>
</evidence>
<dbReference type="PANTHER" id="PTHR10829:SF25">
    <property type="entry name" value="DREBRIN-LIKE PROTEIN"/>
    <property type="match status" value="1"/>
</dbReference>